<dbReference type="PANTHER" id="PTHR12970">
    <property type="entry name" value="PROTEASOME ASSEMBLY CHAPERONE 2"/>
    <property type="match status" value="1"/>
</dbReference>
<sequence>MSDTHIWRFFDDNDISGYTLIIPSVAVGNVGQLASDLLISSFDMVRIASVYSTAIIPVLGYDPYDLNSSKLSSSCEVYKCATRNLIVLQIRAPLVYRYAKPFLNEVVLKFKEKHVKDIVILTSSFAHEKKYISTSPFRYVANELFSRKNEIKRLNWMEHEFHDNGLKIYGGGFASLLFQICSEHTMPCLVLYKYCSEGNNIPDAYEMVHYIANLLPLFSEKKDLMSQLVEPVSWKLLFGRPPPIDIY</sequence>
<dbReference type="Gene3D" id="3.40.50.10900">
    <property type="entry name" value="PAC-like subunit"/>
    <property type="match status" value="1"/>
</dbReference>
<dbReference type="PIRSF" id="PIRSF010044">
    <property type="entry name" value="UCP010044"/>
    <property type="match status" value="1"/>
</dbReference>
<dbReference type="InterPro" id="IPR038389">
    <property type="entry name" value="PSMG2_sf"/>
</dbReference>
<dbReference type="SUPFAM" id="SSF159659">
    <property type="entry name" value="Cgl1923-like"/>
    <property type="match status" value="1"/>
</dbReference>
<dbReference type="InterPro" id="IPR016562">
    <property type="entry name" value="Proteasome_assmbl_chp_2_euk"/>
</dbReference>
<name>A0ABN8B0J5_CHISP</name>
<evidence type="ECO:0000256" key="2">
    <source>
        <dbReference type="ARBA" id="ARBA00023186"/>
    </source>
</evidence>
<reference evidence="5" key="1">
    <citation type="submission" date="2021-12" db="EMBL/GenBank/DDBJ databases">
        <authorList>
            <person name="King R."/>
        </authorList>
    </citation>
    <scope>NUCLEOTIDE SEQUENCE</scope>
</reference>
<proteinExistence type="inferred from homology"/>
<protein>
    <recommendedName>
        <fullName evidence="1 4">Proteasome assembly chaperone 2</fullName>
    </recommendedName>
</protein>
<comment type="subunit">
    <text evidence="4">Forms a heterodimer with PSMG1.</text>
</comment>
<comment type="function">
    <text evidence="4">Chaperone protein which promotes assembly of the 20S proteasome as part of a heterodimer with PSMG1.</text>
</comment>
<evidence type="ECO:0000256" key="3">
    <source>
        <dbReference type="ARBA" id="ARBA00025745"/>
    </source>
</evidence>
<gene>
    <name evidence="5" type="ORF">CHILSU_LOCUS5609</name>
</gene>
<dbReference type="Proteomes" id="UP001153292">
    <property type="component" value="Chromosome 20"/>
</dbReference>
<comment type="similarity">
    <text evidence="3 4">Belongs to the PSMG2 family.</text>
</comment>
<evidence type="ECO:0000313" key="6">
    <source>
        <dbReference type="Proteomes" id="UP001153292"/>
    </source>
</evidence>
<dbReference type="EMBL" id="OU963913">
    <property type="protein sequence ID" value="CAH0402366.1"/>
    <property type="molecule type" value="Genomic_DNA"/>
</dbReference>
<evidence type="ECO:0000256" key="4">
    <source>
        <dbReference type="PIRNR" id="PIRNR010044"/>
    </source>
</evidence>
<evidence type="ECO:0000256" key="1">
    <source>
        <dbReference type="ARBA" id="ARBA00019186"/>
    </source>
</evidence>
<keyword evidence="6" id="KW-1185">Reference proteome</keyword>
<dbReference type="Pfam" id="PF09754">
    <property type="entry name" value="PAC2"/>
    <property type="match status" value="1"/>
</dbReference>
<organism evidence="5 6">
    <name type="scientific">Chilo suppressalis</name>
    <name type="common">Asiatic rice borer moth</name>
    <dbReference type="NCBI Taxonomy" id="168631"/>
    <lineage>
        <taxon>Eukaryota</taxon>
        <taxon>Metazoa</taxon>
        <taxon>Ecdysozoa</taxon>
        <taxon>Arthropoda</taxon>
        <taxon>Hexapoda</taxon>
        <taxon>Insecta</taxon>
        <taxon>Pterygota</taxon>
        <taxon>Neoptera</taxon>
        <taxon>Endopterygota</taxon>
        <taxon>Lepidoptera</taxon>
        <taxon>Glossata</taxon>
        <taxon>Ditrysia</taxon>
        <taxon>Pyraloidea</taxon>
        <taxon>Crambidae</taxon>
        <taxon>Crambinae</taxon>
        <taxon>Chilo</taxon>
    </lineage>
</organism>
<dbReference type="PANTHER" id="PTHR12970:SF1">
    <property type="entry name" value="PROTEASOME ASSEMBLY CHAPERONE 2"/>
    <property type="match status" value="1"/>
</dbReference>
<evidence type="ECO:0000313" key="5">
    <source>
        <dbReference type="EMBL" id="CAH0402366.1"/>
    </source>
</evidence>
<keyword evidence="2 4" id="KW-0143">Chaperone</keyword>
<dbReference type="InterPro" id="IPR019151">
    <property type="entry name" value="Proteasome_assmbl_chaperone_2"/>
</dbReference>
<accession>A0ABN8B0J5</accession>